<dbReference type="Proteomes" id="UP000004995">
    <property type="component" value="Unassembled WGS sequence"/>
</dbReference>
<organism evidence="2 3">
    <name type="scientific">Setaria italica</name>
    <name type="common">Foxtail millet</name>
    <name type="synonym">Panicum italicum</name>
    <dbReference type="NCBI Taxonomy" id="4555"/>
    <lineage>
        <taxon>Eukaryota</taxon>
        <taxon>Viridiplantae</taxon>
        <taxon>Streptophyta</taxon>
        <taxon>Embryophyta</taxon>
        <taxon>Tracheophyta</taxon>
        <taxon>Spermatophyta</taxon>
        <taxon>Magnoliopsida</taxon>
        <taxon>Liliopsida</taxon>
        <taxon>Poales</taxon>
        <taxon>Poaceae</taxon>
        <taxon>PACMAD clade</taxon>
        <taxon>Panicoideae</taxon>
        <taxon>Panicodae</taxon>
        <taxon>Paniceae</taxon>
        <taxon>Cenchrinae</taxon>
        <taxon>Setaria</taxon>
    </lineage>
</organism>
<dbReference type="Gramene" id="KQL31993">
    <property type="protein sequence ID" value="KQL31993"/>
    <property type="gene ID" value="SETIT_018907mg"/>
</dbReference>
<dbReference type="EMBL" id="AGNK02000590">
    <property type="status" value="NOT_ANNOTATED_CDS"/>
    <property type="molecule type" value="Genomic_DNA"/>
</dbReference>
<evidence type="ECO:0008006" key="4">
    <source>
        <dbReference type="Google" id="ProtNLM"/>
    </source>
</evidence>
<dbReference type="HOGENOM" id="CLU_2626628_0_0_1"/>
<keyword evidence="3" id="KW-1185">Reference proteome</keyword>
<dbReference type="InParanoid" id="K3YXB1"/>
<feature type="signal peptide" evidence="1">
    <location>
        <begin position="1"/>
        <end position="22"/>
    </location>
</feature>
<evidence type="ECO:0000313" key="2">
    <source>
        <dbReference type="EnsemblPlants" id="KQL31993"/>
    </source>
</evidence>
<sequence length="78" mass="9203">MFNKFVFPCWWLMLGTWVSALAYCNFTTKSFRCPQHMSSNFTAGEAFQSVLLCIGEHVIFHQKYTSQSYKYNINFKLI</sequence>
<name>K3YXB1_SETIT</name>
<accession>K3YXB1</accession>
<reference evidence="2" key="2">
    <citation type="submission" date="2018-08" db="UniProtKB">
        <authorList>
            <consortium name="EnsemblPlants"/>
        </authorList>
    </citation>
    <scope>IDENTIFICATION</scope>
    <source>
        <strain evidence="2">Yugu1</strain>
    </source>
</reference>
<evidence type="ECO:0000313" key="3">
    <source>
        <dbReference type="Proteomes" id="UP000004995"/>
    </source>
</evidence>
<evidence type="ECO:0000256" key="1">
    <source>
        <dbReference type="SAM" id="SignalP"/>
    </source>
</evidence>
<feature type="chain" id="PRO_5010127169" description="Secreted protein" evidence="1">
    <location>
        <begin position="23"/>
        <end position="78"/>
    </location>
</feature>
<reference evidence="3" key="1">
    <citation type="journal article" date="2012" name="Nat. Biotechnol.">
        <title>Reference genome sequence of the model plant Setaria.</title>
        <authorList>
            <person name="Bennetzen J.L."/>
            <person name="Schmutz J."/>
            <person name="Wang H."/>
            <person name="Percifield R."/>
            <person name="Hawkins J."/>
            <person name="Pontaroli A.C."/>
            <person name="Estep M."/>
            <person name="Feng L."/>
            <person name="Vaughn J.N."/>
            <person name="Grimwood J."/>
            <person name="Jenkins J."/>
            <person name="Barry K."/>
            <person name="Lindquist E."/>
            <person name="Hellsten U."/>
            <person name="Deshpande S."/>
            <person name="Wang X."/>
            <person name="Wu X."/>
            <person name="Mitros T."/>
            <person name="Triplett J."/>
            <person name="Yang X."/>
            <person name="Ye C.Y."/>
            <person name="Mauro-Herrera M."/>
            <person name="Wang L."/>
            <person name="Li P."/>
            <person name="Sharma M."/>
            <person name="Sharma R."/>
            <person name="Ronald P.C."/>
            <person name="Panaud O."/>
            <person name="Kellogg E.A."/>
            <person name="Brutnell T.P."/>
            <person name="Doust A.N."/>
            <person name="Tuskan G.A."/>
            <person name="Rokhsar D."/>
            <person name="Devos K.M."/>
        </authorList>
    </citation>
    <scope>NUCLEOTIDE SEQUENCE [LARGE SCALE GENOMIC DNA]</scope>
    <source>
        <strain evidence="3">cv. Yugu1</strain>
    </source>
</reference>
<keyword evidence="1" id="KW-0732">Signal</keyword>
<protein>
    <recommendedName>
        <fullName evidence="4">Secreted protein</fullName>
    </recommendedName>
</protein>
<dbReference type="AlphaFoldDB" id="K3YXB1"/>
<proteinExistence type="predicted"/>
<dbReference type="EnsemblPlants" id="KQL31993">
    <property type="protein sequence ID" value="KQL31993"/>
    <property type="gene ID" value="SETIT_018907mg"/>
</dbReference>